<organism evidence="8 9">
    <name type="scientific">Bicyclus anynana</name>
    <name type="common">Squinting bush brown butterfly</name>
    <dbReference type="NCBI Taxonomy" id="110368"/>
    <lineage>
        <taxon>Eukaryota</taxon>
        <taxon>Metazoa</taxon>
        <taxon>Ecdysozoa</taxon>
        <taxon>Arthropoda</taxon>
        <taxon>Hexapoda</taxon>
        <taxon>Insecta</taxon>
        <taxon>Pterygota</taxon>
        <taxon>Neoptera</taxon>
        <taxon>Endopterygota</taxon>
        <taxon>Lepidoptera</taxon>
        <taxon>Glossata</taxon>
        <taxon>Ditrysia</taxon>
        <taxon>Papilionoidea</taxon>
        <taxon>Nymphalidae</taxon>
        <taxon>Satyrinae</taxon>
        <taxon>Satyrini</taxon>
        <taxon>Mycalesina</taxon>
        <taxon>Bicyclus</taxon>
    </lineage>
</organism>
<feature type="compositionally biased region" description="Acidic residues" evidence="5">
    <location>
        <begin position="115"/>
        <end position="126"/>
    </location>
</feature>
<dbReference type="InterPro" id="IPR001841">
    <property type="entry name" value="Znf_RING"/>
</dbReference>
<evidence type="ECO:0000256" key="4">
    <source>
        <dbReference type="PROSITE-ProRule" id="PRU00175"/>
    </source>
</evidence>
<dbReference type="RefSeq" id="XP_052745979.1">
    <property type="nucleotide sequence ID" value="XM_052890019.1"/>
</dbReference>
<keyword evidence="2 4" id="KW-0863">Zinc-finger</keyword>
<accession>A0ABM3M3M2</accession>
<dbReference type="InterPro" id="IPR051834">
    <property type="entry name" value="RING_finger_E3_ligase"/>
</dbReference>
<feature type="compositionally biased region" description="Polar residues" evidence="5">
    <location>
        <begin position="40"/>
        <end position="54"/>
    </location>
</feature>
<dbReference type="SMART" id="SM00184">
    <property type="entry name" value="RING"/>
    <property type="match status" value="1"/>
</dbReference>
<dbReference type="SUPFAM" id="SSF57850">
    <property type="entry name" value="RING/U-box"/>
    <property type="match status" value="1"/>
</dbReference>
<evidence type="ECO:0000313" key="9">
    <source>
        <dbReference type="RefSeq" id="XP_052745979.1"/>
    </source>
</evidence>
<dbReference type="Pfam" id="PF13639">
    <property type="entry name" value="zf-RING_2"/>
    <property type="match status" value="1"/>
</dbReference>
<evidence type="ECO:0000256" key="3">
    <source>
        <dbReference type="ARBA" id="ARBA00022833"/>
    </source>
</evidence>
<feature type="transmembrane region" description="Helical" evidence="6">
    <location>
        <begin position="18"/>
        <end position="37"/>
    </location>
</feature>
<dbReference type="PROSITE" id="PS50089">
    <property type="entry name" value="ZF_RING_2"/>
    <property type="match status" value="1"/>
</dbReference>
<reference evidence="9" key="1">
    <citation type="submission" date="2025-08" db="UniProtKB">
        <authorList>
            <consortium name="RefSeq"/>
        </authorList>
    </citation>
    <scope>IDENTIFICATION</scope>
</reference>
<sequence>MSLREEDRQKNGCSSRGLGLAAAAIGVGVGAALYYFFSKSPENPSSEGASSQGWGESPQTFNESESSSSISEHSESNSFSSTSEQPESDSFSTISEHTTTDTSFENCSVRININIEDESDNDEDISMNDYESYNDSDMSVESNESDHLSSSSSDSDVDMDTSESSDSESSVWEIESSSDVPYHSSNHNRHSSFRNFIDGIQQIGMSISPILSPRLQLISSPRITRQQKTDFTIHRRSQVFRERSWTLEECSICFELILRNQEVMSLPCTHHFHQACILPWLQEQQTCPNCRKTVDI</sequence>
<evidence type="ECO:0000256" key="6">
    <source>
        <dbReference type="SAM" id="Phobius"/>
    </source>
</evidence>
<dbReference type="Proteomes" id="UP001652582">
    <property type="component" value="Chromosome 26"/>
</dbReference>
<feature type="compositionally biased region" description="Low complexity" evidence="5">
    <location>
        <begin position="167"/>
        <end position="185"/>
    </location>
</feature>
<evidence type="ECO:0000313" key="8">
    <source>
        <dbReference type="Proteomes" id="UP001652582"/>
    </source>
</evidence>
<gene>
    <name evidence="9" type="primary">LOC112044887</name>
</gene>
<dbReference type="InterPro" id="IPR013083">
    <property type="entry name" value="Znf_RING/FYVE/PHD"/>
</dbReference>
<keyword evidence="1" id="KW-0479">Metal-binding</keyword>
<protein>
    <submittedName>
        <fullName evidence="9">Uncharacterized protein LOC112044887 isoform X1</fullName>
    </submittedName>
</protein>
<feature type="compositionally biased region" description="Acidic residues" evidence="5">
    <location>
        <begin position="155"/>
        <end position="166"/>
    </location>
</feature>
<evidence type="ECO:0000256" key="1">
    <source>
        <dbReference type="ARBA" id="ARBA00022723"/>
    </source>
</evidence>
<keyword evidence="6" id="KW-1133">Transmembrane helix</keyword>
<keyword evidence="6" id="KW-0472">Membrane</keyword>
<keyword evidence="6" id="KW-0812">Transmembrane</keyword>
<dbReference type="Gene3D" id="3.30.40.10">
    <property type="entry name" value="Zinc/RING finger domain, C3HC4 (zinc finger)"/>
    <property type="match status" value="1"/>
</dbReference>
<proteinExistence type="predicted"/>
<dbReference type="PANTHER" id="PTHR45931">
    <property type="entry name" value="SI:CH211-59O9.10"/>
    <property type="match status" value="1"/>
</dbReference>
<name>A0ABM3M3M2_BICAN</name>
<dbReference type="CDD" id="cd16454">
    <property type="entry name" value="RING-H2_PA-TM-RING"/>
    <property type="match status" value="1"/>
</dbReference>
<keyword evidence="3" id="KW-0862">Zinc</keyword>
<evidence type="ECO:0000256" key="5">
    <source>
        <dbReference type="SAM" id="MobiDB-lite"/>
    </source>
</evidence>
<dbReference type="GeneID" id="112044887"/>
<dbReference type="PANTHER" id="PTHR45931:SF3">
    <property type="entry name" value="RING ZINC FINGER-CONTAINING PROTEIN"/>
    <property type="match status" value="1"/>
</dbReference>
<feature type="compositionally biased region" description="Low complexity" evidence="5">
    <location>
        <begin position="57"/>
        <end position="92"/>
    </location>
</feature>
<feature type="domain" description="RING-type" evidence="7">
    <location>
        <begin position="250"/>
        <end position="291"/>
    </location>
</feature>
<evidence type="ECO:0000256" key="2">
    <source>
        <dbReference type="ARBA" id="ARBA00022771"/>
    </source>
</evidence>
<keyword evidence="8" id="KW-1185">Reference proteome</keyword>
<evidence type="ECO:0000259" key="7">
    <source>
        <dbReference type="PROSITE" id="PS50089"/>
    </source>
</evidence>
<feature type="region of interest" description="Disordered" evidence="5">
    <location>
        <begin position="40"/>
        <end position="99"/>
    </location>
</feature>
<feature type="region of interest" description="Disordered" evidence="5">
    <location>
        <begin position="115"/>
        <end position="186"/>
    </location>
</feature>